<comment type="subcellular location">
    <subcellularLocation>
        <location evidence="1">Cell outer membrane</location>
    </subcellularLocation>
</comment>
<dbReference type="PANTHER" id="PTHR30026">
    <property type="entry name" value="OUTER MEMBRANE PROTEIN TOLC"/>
    <property type="match status" value="1"/>
</dbReference>
<dbReference type="InterPro" id="IPR003423">
    <property type="entry name" value="OMP_efflux"/>
</dbReference>
<evidence type="ECO:0000256" key="6">
    <source>
        <dbReference type="ARBA" id="ARBA00023136"/>
    </source>
</evidence>
<evidence type="ECO:0000256" key="1">
    <source>
        <dbReference type="ARBA" id="ARBA00004442"/>
    </source>
</evidence>
<feature type="chain" id="PRO_5045124866" evidence="8">
    <location>
        <begin position="21"/>
        <end position="421"/>
    </location>
</feature>
<keyword evidence="8" id="KW-0732">Signal</keyword>
<gene>
    <name evidence="9" type="ORF">GCM10023116_35470</name>
</gene>
<keyword evidence="5" id="KW-0812">Transmembrane</keyword>
<dbReference type="RefSeq" id="WP_345197617.1">
    <property type="nucleotide sequence ID" value="NZ_BAABFL010000445.1"/>
</dbReference>
<keyword evidence="10" id="KW-1185">Reference proteome</keyword>
<keyword evidence="4" id="KW-1134">Transmembrane beta strand</keyword>
<dbReference type="Pfam" id="PF02321">
    <property type="entry name" value="OEP"/>
    <property type="match status" value="2"/>
</dbReference>
<comment type="caution">
    <text evidence="9">The sequence shown here is derived from an EMBL/GenBank/DDBJ whole genome shotgun (WGS) entry which is preliminary data.</text>
</comment>
<dbReference type="Proteomes" id="UP001500604">
    <property type="component" value="Unassembled WGS sequence"/>
</dbReference>
<comment type="similarity">
    <text evidence="2">Belongs to the outer membrane factor (OMF) (TC 1.B.17) family.</text>
</comment>
<dbReference type="Gene3D" id="1.20.1600.10">
    <property type="entry name" value="Outer membrane efflux proteins (OEP)"/>
    <property type="match status" value="1"/>
</dbReference>
<organism evidence="9 10">
    <name type="scientific">Kistimonas scapharcae</name>
    <dbReference type="NCBI Taxonomy" id="1036133"/>
    <lineage>
        <taxon>Bacteria</taxon>
        <taxon>Pseudomonadati</taxon>
        <taxon>Pseudomonadota</taxon>
        <taxon>Gammaproteobacteria</taxon>
        <taxon>Oceanospirillales</taxon>
        <taxon>Endozoicomonadaceae</taxon>
        <taxon>Kistimonas</taxon>
    </lineage>
</organism>
<evidence type="ECO:0000313" key="10">
    <source>
        <dbReference type="Proteomes" id="UP001500604"/>
    </source>
</evidence>
<keyword evidence="7" id="KW-0998">Cell outer membrane</keyword>
<evidence type="ECO:0000313" key="9">
    <source>
        <dbReference type="EMBL" id="GAA4651263.1"/>
    </source>
</evidence>
<keyword evidence="3" id="KW-0813">Transport</keyword>
<keyword evidence="6" id="KW-0472">Membrane</keyword>
<feature type="signal peptide" evidence="8">
    <location>
        <begin position="1"/>
        <end position="20"/>
    </location>
</feature>
<name>A0ABP8V6Z6_9GAMM</name>
<accession>A0ABP8V6Z6</accession>
<evidence type="ECO:0000256" key="3">
    <source>
        <dbReference type="ARBA" id="ARBA00022448"/>
    </source>
</evidence>
<dbReference type="EMBL" id="BAABFL010000445">
    <property type="protein sequence ID" value="GAA4651263.1"/>
    <property type="molecule type" value="Genomic_DNA"/>
</dbReference>
<protein>
    <submittedName>
        <fullName evidence="9">TolC family outer membrane protein</fullName>
    </submittedName>
</protein>
<dbReference type="PANTHER" id="PTHR30026:SF22">
    <property type="entry name" value="OUTER MEMBRANE EFFLUX PROTEIN"/>
    <property type="match status" value="1"/>
</dbReference>
<dbReference type="SUPFAM" id="SSF56954">
    <property type="entry name" value="Outer membrane efflux proteins (OEP)"/>
    <property type="match status" value="1"/>
</dbReference>
<evidence type="ECO:0000256" key="2">
    <source>
        <dbReference type="ARBA" id="ARBA00007613"/>
    </source>
</evidence>
<dbReference type="InterPro" id="IPR051906">
    <property type="entry name" value="TolC-like"/>
</dbReference>
<evidence type="ECO:0000256" key="7">
    <source>
        <dbReference type="ARBA" id="ARBA00023237"/>
    </source>
</evidence>
<sequence length="421" mass="48267">MKLKCLLGGCSLLFLTPGNALTLTEAVIKALEFNPTVKSLEASVDMGEARLDQSYADYQPKLSYQLERGLTRSTDKDWRDKIKSSVILSQVVYDFGRISNQVDARKHKLNASRQTLNDGREKLALLTTKTFLEILKLEQVIGHVRENIAFYKRFLGILETREAAGASGKSDVQRLTSLGQTAELELIQYKTDLTFARKTFKSLTGIEPENLIMPMLDDLVIEHTLDELVEFAVTRSYQVQAMHAAIESAKEERDKARADLYPTFKMKLEVNRENSLDTSEKWKTTEAGTITMSYDLWDGFKTRRKIDETNAKVMLADYRMREATLSLEKKVQESYSAMMKLLDEKMVNDEALKTNQEIVDLYYKEFELGEKTLLDITTAQGDYHNSRVQSAVFQFDFYKSILDIRFYMNDVISTIRDLEDS</sequence>
<proteinExistence type="inferred from homology"/>
<evidence type="ECO:0000256" key="5">
    <source>
        <dbReference type="ARBA" id="ARBA00022692"/>
    </source>
</evidence>
<reference evidence="10" key="1">
    <citation type="journal article" date="2019" name="Int. J. Syst. Evol. Microbiol.">
        <title>The Global Catalogue of Microorganisms (GCM) 10K type strain sequencing project: providing services to taxonomists for standard genome sequencing and annotation.</title>
        <authorList>
            <consortium name="The Broad Institute Genomics Platform"/>
            <consortium name="The Broad Institute Genome Sequencing Center for Infectious Disease"/>
            <person name="Wu L."/>
            <person name="Ma J."/>
        </authorList>
    </citation>
    <scope>NUCLEOTIDE SEQUENCE [LARGE SCALE GENOMIC DNA]</scope>
    <source>
        <strain evidence="10">JCM 17805</strain>
    </source>
</reference>
<evidence type="ECO:0000256" key="8">
    <source>
        <dbReference type="SAM" id="SignalP"/>
    </source>
</evidence>
<evidence type="ECO:0000256" key="4">
    <source>
        <dbReference type="ARBA" id="ARBA00022452"/>
    </source>
</evidence>